<feature type="domain" description="DUF3786" evidence="1">
    <location>
        <begin position="23"/>
        <end position="197"/>
    </location>
</feature>
<evidence type="ECO:0000313" key="3">
    <source>
        <dbReference type="Proteomes" id="UP000008561"/>
    </source>
</evidence>
<dbReference type="HOGENOM" id="CLU_106581_2_0_7"/>
<proteinExistence type="predicted"/>
<dbReference type="Pfam" id="PF12654">
    <property type="entry name" value="DUF3786"/>
    <property type="match status" value="1"/>
</dbReference>
<accession>A8ZTB1</accession>
<name>A8ZTB1_DESOH</name>
<dbReference type="InterPro" id="IPR024264">
    <property type="entry name" value="DUF3786"/>
</dbReference>
<dbReference type="STRING" id="96561.Dole_1990"/>
<dbReference type="AlphaFoldDB" id="A8ZTB1"/>
<dbReference type="eggNOG" id="COG1456">
    <property type="taxonomic scope" value="Bacteria"/>
</dbReference>
<dbReference type="KEGG" id="dol:Dole_1990"/>
<reference evidence="2 3" key="1">
    <citation type="submission" date="2007-10" db="EMBL/GenBank/DDBJ databases">
        <title>Complete sequence of Desulfococcus oleovorans Hxd3.</title>
        <authorList>
            <consortium name="US DOE Joint Genome Institute"/>
            <person name="Copeland A."/>
            <person name="Lucas S."/>
            <person name="Lapidus A."/>
            <person name="Barry K."/>
            <person name="Glavina del Rio T."/>
            <person name="Dalin E."/>
            <person name="Tice H."/>
            <person name="Pitluck S."/>
            <person name="Kiss H."/>
            <person name="Brettin T."/>
            <person name="Bruce D."/>
            <person name="Detter J.C."/>
            <person name="Han C."/>
            <person name="Schmutz J."/>
            <person name="Larimer F."/>
            <person name="Land M."/>
            <person name="Hauser L."/>
            <person name="Kyrpides N."/>
            <person name="Kim E."/>
            <person name="Wawrik B."/>
            <person name="Richardson P."/>
        </authorList>
    </citation>
    <scope>NUCLEOTIDE SEQUENCE [LARGE SCALE GENOMIC DNA]</scope>
    <source>
        <strain evidence="3">DSM 6200 / JCM 39069 / Hxd3</strain>
    </source>
</reference>
<evidence type="ECO:0000259" key="1">
    <source>
        <dbReference type="Pfam" id="PF12654"/>
    </source>
</evidence>
<dbReference type="RefSeq" id="WP_012175406.1">
    <property type="nucleotide sequence ID" value="NC_009943.1"/>
</dbReference>
<evidence type="ECO:0000313" key="2">
    <source>
        <dbReference type="EMBL" id="ABW67794.1"/>
    </source>
</evidence>
<protein>
    <recommendedName>
        <fullName evidence="1">DUF3786 domain-containing protein</fullName>
    </recommendedName>
</protein>
<dbReference type="Proteomes" id="UP000008561">
    <property type="component" value="Chromosome"/>
</dbReference>
<dbReference type="EMBL" id="CP000859">
    <property type="protein sequence ID" value="ABW67794.1"/>
    <property type="molecule type" value="Genomic_DNA"/>
</dbReference>
<keyword evidence="3" id="KW-1185">Reference proteome</keyword>
<organism evidence="2 3">
    <name type="scientific">Desulfosudis oleivorans (strain DSM 6200 / JCM 39069 / Hxd3)</name>
    <name type="common">Desulfococcus oleovorans</name>
    <dbReference type="NCBI Taxonomy" id="96561"/>
    <lineage>
        <taxon>Bacteria</taxon>
        <taxon>Pseudomonadati</taxon>
        <taxon>Thermodesulfobacteriota</taxon>
        <taxon>Desulfobacteria</taxon>
        <taxon>Desulfobacterales</taxon>
        <taxon>Desulfosudaceae</taxon>
        <taxon>Desulfosudis</taxon>
    </lineage>
</organism>
<sequence length="211" mass="23200">MSNPGSIFEKTYIDYLAQVNRLDIGARASRLGIETAGEKGVRVPLLGQAFHVSGKAVQDAGGRRPGFDLCVVLCKYLLLCPDSPPEGEEWVTYRGLKDAGPLTVFFKNEVEQAIAACFAGRLPALRNACAALGGQVRDPDGAYDLVAWFAALPRVPLLLQFNDKDEEFAAECRLLFEERAEAYLDAECLAMLGRHLRKRLRQKGRQDNGAN</sequence>
<gene>
    <name evidence="2" type="ordered locus">Dole_1990</name>
</gene>